<accession>B4LVR3</accession>
<dbReference type="HOGENOM" id="CLU_015166_14_1_1"/>
<evidence type="ECO:0000256" key="3">
    <source>
        <dbReference type="ARBA" id="ARBA00022448"/>
    </source>
</evidence>
<comment type="subcellular location">
    <subcellularLocation>
        <location evidence="1">Membrane</location>
        <topology evidence="1">Multi-pass membrane protein</topology>
    </subcellularLocation>
</comment>
<dbReference type="GO" id="GO:0016020">
    <property type="term" value="C:membrane"/>
    <property type="evidence" value="ECO:0007669"/>
    <property type="project" value="UniProtKB-SubCell"/>
</dbReference>
<gene>
    <name evidence="10" type="primary">Dvir\GJ24196</name>
    <name evidence="10" type="ORF">Dvir_GJ24196</name>
</gene>
<dbReference type="InterPro" id="IPR023395">
    <property type="entry name" value="MCP_dom_sf"/>
</dbReference>
<dbReference type="InterPro" id="IPR018108">
    <property type="entry name" value="MCP_transmembrane"/>
</dbReference>
<dbReference type="eggNOG" id="KOG0759">
    <property type="taxonomic scope" value="Eukaryota"/>
</dbReference>
<dbReference type="KEGG" id="dvi:6630390"/>
<evidence type="ECO:0000256" key="7">
    <source>
        <dbReference type="ARBA" id="ARBA00023136"/>
    </source>
</evidence>
<evidence type="ECO:0000256" key="5">
    <source>
        <dbReference type="ARBA" id="ARBA00022737"/>
    </source>
</evidence>
<organism evidence="10 11">
    <name type="scientific">Drosophila virilis</name>
    <name type="common">Fruit fly</name>
    <dbReference type="NCBI Taxonomy" id="7244"/>
    <lineage>
        <taxon>Eukaryota</taxon>
        <taxon>Metazoa</taxon>
        <taxon>Ecdysozoa</taxon>
        <taxon>Arthropoda</taxon>
        <taxon>Hexapoda</taxon>
        <taxon>Insecta</taxon>
        <taxon>Pterygota</taxon>
        <taxon>Neoptera</taxon>
        <taxon>Endopterygota</taxon>
        <taxon>Diptera</taxon>
        <taxon>Brachycera</taxon>
        <taxon>Muscomorpha</taxon>
        <taxon>Ephydroidea</taxon>
        <taxon>Drosophilidae</taxon>
        <taxon>Drosophila</taxon>
    </lineage>
</organism>
<dbReference type="AlphaFoldDB" id="B4LVR3"/>
<dbReference type="Gene3D" id="1.50.40.10">
    <property type="entry name" value="Mitochondrial carrier domain"/>
    <property type="match status" value="1"/>
</dbReference>
<keyword evidence="6" id="KW-1133">Transmembrane helix</keyword>
<dbReference type="STRING" id="7244.B4LVR3"/>
<keyword evidence="3 9" id="KW-0813">Transport</keyword>
<evidence type="ECO:0008006" key="12">
    <source>
        <dbReference type="Google" id="ProtNLM"/>
    </source>
</evidence>
<dbReference type="PhylomeDB" id="B4LVR3"/>
<dbReference type="OrthoDB" id="448427at2759"/>
<dbReference type="Pfam" id="PF00153">
    <property type="entry name" value="Mito_carr"/>
    <property type="match status" value="3"/>
</dbReference>
<keyword evidence="11" id="KW-1185">Reference proteome</keyword>
<feature type="repeat" description="Solcar" evidence="8">
    <location>
        <begin position="194"/>
        <end position="275"/>
    </location>
</feature>
<evidence type="ECO:0000313" key="10">
    <source>
        <dbReference type="EMBL" id="EDW67518.1"/>
    </source>
</evidence>
<protein>
    <recommendedName>
        <fullName evidence="12">Mitochondrial dicarboxylate carrier</fullName>
    </recommendedName>
</protein>
<dbReference type="FunCoup" id="B4LVR3">
    <property type="interactions" value="106"/>
</dbReference>
<evidence type="ECO:0000256" key="8">
    <source>
        <dbReference type="PROSITE-ProRule" id="PRU00282"/>
    </source>
</evidence>
<evidence type="ECO:0000256" key="6">
    <source>
        <dbReference type="ARBA" id="ARBA00022989"/>
    </source>
</evidence>
<name>B4LVR3_DROVI</name>
<feature type="repeat" description="Solcar" evidence="8">
    <location>
        <begin position="96"/>
        <end position="183"/>
    </location>
</feature>
<dbReference type="PROSITE" id="PS50920">
    <property type="entry name" value="SOLCAR"/>
    <property type="match status" value="3"/>
</dbReference>
<reference evidence="10 11" key="1">
    <citation type="journal article" date="2007" name="Nature">
        <title>Evolution of genes and genomes on the Drosophila phylogeny.</title>
        <authorList>
            <consortium name="Drosophila 12 Genomes Consortium"/>
            <person name="Clark A.G."/>
            <person name="Eisen M.B."/>
            <person name="Smith D.R."/>
            <person name="Bergman C.M."/>
            <person name="Oliver B."/>
            <person name="Markow T.A."/>
            <person name="Kaufman T.C."/>
            <person name="Kellis M."/>
            <person name="Gelbart W."/>
            <person name="Iyer V.N."/>
            <person name="Pollard D.A."/>
            <person name="Sackton T.B."/>
            <person name="Larracuente A.M."/>
            <person name="Singh N.D."/>
            <person name="Abad J.P."/>
            <person name="Abt D.N."/>
            <person name="Adryan B."/>
            <person name="Aguade M."/>
            <person name="Akashi H."/>
            <person name="Anderson W.W."/>
            <person name="Aquadro C.F."/>
            <person name="Ardell D.H."/>
            <person name="Arguello R."/>
            <person name="Artieri C.G."/>
            <person name="Barbash D.A."/>
            <person name="Barker D."/>
            <person name="Barsanti P."/>
            <person name="Batterham P."/>
            <person name="Batzoglou S."/>
            <person name="Begun D."/>
            <person name="Bhutkar A."/>
            <person name="Blanco E."/>
            <person name="Bosak S.A."/>
            <person name="Bradley R.K."/>
            <person name="Brand A.D."/>
            <person name="Brent M.R."/>
            <person name="Brooks A.N."/>
            <person name="Brown R.H."/>
            <person name="Butlin R.K."/>
            <person name="Caggese C."/>
            <person name="Calvi B.R."/>
            <person name="Bernardo de Carvalho A."/>
            <person name="Caspi A."/>
            <person name="Castrezana S."/>
            <person name="Celniker S.E."/>
            <person name="Chang J.L."/>
            <person name="Chapple C."/>
            <person name="Chatterji S."/>
            <person name="Chinwalla A."/>
            <person name="Civetta A."/>
            <person name="Clifton S.W."/>
            <person name="Comeron J.M."/>
            <person name="Costello J.C."/>
            <person name="Coyne J.A."/>
            <person name="Daub J."/>
            <person name="David R.G."/>
            <person name="Delcher A.L."/>
            <person name="Delehaunty K."/>
            <person name="Do C.B."/>
            <person name="Ebling H."/>
            <person name="Edwards K."/>
            <person name="Eickbush T."/>
            <person name="Evans J.D."/>
            <person name="Filipski A."/>
            <person name="Findeiss S."/>
            <person name="Freyhult E."/>
            <person name="Fulton L."/>
            <person name="Fulton R."/>
            <person name="Garcia A.C."/>
            <person name="Gardiner A."/>
            <person name="Garfield D.A."/>
            <person name="Garvin B.E."/>
            <person name="Gibson G."/>
            <person name="Gilbert D."/>
            <person name="Gnerre S."/>
            <person name="Godfrey J."/>
            <person name="Good R."/>
            <person name="Gotea V."/>
            <person name="Gravely B."/>
            <person name="Greenberg A.J."/>
            <person name="Griffiths-Jones S."/>
            <person name="Gross S."/>
            <person name="Guigo R."/>
            <person name="Gustafson E.A."/>
            <person name="Haerty W."/>
            <person name="Hahn M.W."/>
            <person name="Halligan D.L."/>
            <person name="Halpern A.L."/>
            <person name="Halter G.M."/>
            <person name="Han M.V."/>
            <person name="Heger A."/>
            <person name="Hillier L."/>
            <person name="Hinrichs A.S."/>
            <person name="Holmes I."/>
            <person name="Hoskins R.A."/>
            <person name="Hubisz M.J."/>
            <person name="Hultmark D."/>
            <person name="Huntley M.A."/>
            <person name="Jaffe D.B."/>
            <person name="Jagadeeshan S."/>
            <person name="Jeck W.R."/>
            <person name="Johnson J."/>
            <person name="Jones C.D."/>
            <person name="Jordan W.C."/>
            <person name="Karpen G.H."/>
            <person name="Kataoka E."/>
            <person name="Keightley P.D."/>
            <person name="Kheradpour P."/>
            <person name="Kirkness E.F."/>
            <person name="Koerich L.B."/>
            <person name="Kristiansen K."/>
            <person name="Kudrna D."/>
            <person name="Kulathinal R.J."/>
            <person name="Kumar S."/>
            <person name="Kwok R."/>
            <person name="Lander E."/>
            <person name="Langley C.H."/>
            <person name="Lapoint R."/>
            <person name="Lazzaro B.P."/>
            <person name="Lee S.J."/>
            <person name="Levesque L."/>
            <person name="Li R."/>
            <person name="Lin C.F."/>
            <person name="Lin M.F."/>
            <person name="Lindblad-Toh K."/>
            <person name="Llopart A."/>
            <person name="Long M."/>
            <person name="Low L."/>
            <person name="Lozovsky E."/>
            <person name="Lu J."/>
            <person name="Luo M."/>
            <person name="Machado C.A."/>
            <person name="Makalowski W."/>
            <person name="Marzo M."/>
            <person name="Matsuda M."/>
            <person name="Matzkin L."/>
            <person name="McAllister B."/>
            <person name="McBride C.S."/>
            <person name="McKernan B."/>
            <person name="McKernan K."/>
            <person name="Mendez-Lago M."/>
            <person name="Minx P."/>
            <person name="Mollenhauer M.U."/>
            <person name="Montooth K."/>
            <person name="Mount S.M."/>
            <person name="Mu X."/>
            <person name="Myers E."/>
            <person name="Negre B."/>
            <person name="Newfeld S."/>
            <person name="Nielsen R."/>
            <person name="Noor M.A."/>
            <person name="O'Grady P."/>
            <person name="Pachter L."/>
            <person name="Papaceit M."/>
            <person name="Parisi M.J."/>
            <person name="Parisi M."/>
            <person name="Parts L."/>
            <person name="Pedersen J.S."/>
            <person name="Pesole G."/>
            <person name="Phillippy A.M."/>
            <person name="Ponting C.P."/>
            <person name="Pop M."/>
            <person name="Porcelli D."/>
            <person name="Powell J.R."/>
            <person name="Prohaska S."/>
            <person name="Pruitt K."/>
            <person name="Puig M."/>
            <person name="Quesneville H."/>
            <person name="Ram K.R."/>
            <person name="Rand D."/>
            <person name="Rasmussen M.D."/>
            <person name="Reed L.K."/>
            <person name="Reenan R."/>
            <person name="Reily A."/>
            <person name="Remington K.A."/>
            <person name="Rieger T.T."/>
            <person name="Ritchie M.G."/>
            <person name="Robin C."/>
            <person name="Rogers Y.H."/>
            <person name="Rohde C."/>
            <person name="Rozas J."/>
            <person name="Rubenfield M.J."/>
            <person name="Ruiz A."/>
            <person name="Russo S."/>
            <person name="Salzberg S.L."/>
            <person name="Sanchez-Gracia A."/>
            <person name="Saranga D.J."/>
            <person name="Sato H."/>
            <person name="Schaeffer S.W."/>
            <person name="Schatz M.C."/>
            <person name="Schlenke T."/>
            <person name="Schwartz R."/>
            <person name="Segarra C."/>
            <person name="Singh R.S."/>
            <person name="Sirot L."/>
            <person name="Sirota M."/>
            <person name="Sisneros N.B."/>
            <person name="Smith C.D."/>
            <person name="Smith T.F."/>
            <person name="Spieth J."/>
            <person name="Stage D.E."/>
            <person name="Stark A."/>
            <person name="Stephan W."/>
            <person name="Strausberg R.L."/>
            <person name="Strempel S."/>
            <person name="Sturgill D."/>
            <person name="Sutton G."/>
            <person name="Sutton G.G."/>
            <person name="Tao W."/>
            <person name="Teichmann S."/>
            <person name="Tobari Y.N."/>
            <person name="Tomimura Y."/>
            <person name="Tsolas J.M."/>
            <person name="Valente V.L."/>
            <person name="Venter E."/>
            <person name="Venter J.C."/>
            <person name="Vicario S."/>
            <person name="Vieira F.G."/>
            <person name="Vilella A.J."/>
            <person name="Villasante A."/>
            <person name="Walenz B."/>
            <person name="Wang J."/>
            <person name="Wasserman M."/>
            <person name="Watts T."/>
            <person name="Wilson D."/>
            <person name="Wilson R.K."/>
            <person name="Wing R.A."/>
            <person name="Wolfner M.F."/>
            <person name="Wong A."/>
            <person name="Wong G.K."/>
            <person name="Wu C.I."/>
            <person name="Wu G."/>
            <person name="Yamamoto D."/>
            <person name="Yang H.P."/>
            <person name="Yang S.P."/>
            <person name="Yorke J.A."/>
            <person name="Yoshida K."/>
            <person name="Zdobnov E."/>
            <person name="Zhang P."/>
            <person name="Zhang Y."/>
            <person name="Zimin A.V."/>
            <person name="Baldwin J."/>
            <person name="Abdouelleil A."/>
            <person name="Abdulkadir J."/>
            <person name="Abebe A."/>
            <person name="Abera B."/>
            <person name="Abreu J."/>
            <person name="Acer S.C."/>
            <person name="Aftuck L."/>
            <person name="Alexander A."/>
            <person name="An P."/>
            <person name="Anderson E."/>
            <person name="Anderson S."/>
            <person name="Arachi H."/>
            <person name="Azer M."/>
            <person name="Bachantsang P."/>
            <person name="Barry A."/>
            <person name="Bayul T."/>
            <person name="Berlin A."/>
            <person name="Bessette D."/>
            <person name="Bloom T."/>
            <person name="Blye J."/>
            <person name="Boguslavskiy L."/>
            <person name="Bonnet C."/>
            <person name="Boukhgalter B."/>
            <person name="Bourzgui I."/>
            <person name="Brown A."/>
            <person name="Cahill P."/>
            <person name="Channer S."/>
            <person name="Cheshatsang Y."/>
            <person name="Chuda L."/>
            <person name="Citroen M."/>
            <person name="Collymore A."/>
            <person name="Cooke P."/>
            <person name="Costello M."/>
            <person name="D'Aco K."/>
            <person name="Daza R."/>
            <person name="De Haan G."/>
            <person name="DeGray S."/>
            <person name="DeMaso C."/>
            <person name="Dhargay N."/>
            <person name="Dooley K."/>
            <person name="Dooley E."/>
            <person name="Doricent M."/>
            <person name="Dorje P."/>
            <person name="Dorjee K."/>
            <person name="Dupes A."/>
            <person name="Elong R."/>
            <person name="Falk J."/>
            <person name="Farina A."/>
            <person name="Faro S."/>
            <person name="Ferguson D."/>
            <person name="Fisher S."/>
            <person name="Foley C.D."/>
            <person name="Franke A."/>
            <person name="Friedrich D."/>
            <person name="Gadbois L."/>
            <person name="Gearin G."/>
            <person name="Gearin C.R."/>
            <person name="Giannoukos G."/>
            <person name="Goode T."/>
            <person name="Graham J."/>
            <person name="Grandbois E."/>
            <person name="Grewal S."/>
            <person name="Gyaltsen K."/>
            <person name="Hafez N."/>
            <person name="Hagos B."/>
            <person name="Hall J."/>
            <person name="Henson C."/>
            <person name="Hollinger A."/>
            <person name="Honan T."/>
            <person name="Huard M.D."/>
            <person name="Hughes L."/>
            <person name="Hurhula B."/>
            <person name="Husby M.E."/>
            <person name="Kamat A."/>
            <person name="Kanga B."/>
            <person name="Kashin S."/>
            <person name="Khazanovich D."/>
            <person name="Kisner P."/>
            <person name="Lance K."/>
            <person name="Lara M."/>
            <person name="Lee W."/>
            <person name="Lennon N."/>
            <person name="Letendre F."/>
            <person name="LeVine R."/>
            <person name="Lipovsky A."/>
            <person name="Liu X."/>
            <person name="Liu J."/>
            <person name="Liu S."/>
            <person name="Lokyitsang T."/>
            <person name="Lokyitsang Y."/>
            <person name="Lubonja R."/>
            <person name="Lui A."/>
            <person name="MacDonald P."/>
            <person name="Magnisalis V."/>
            <person name="Maru K."/>
            <person name="Matthews C."/>
            <person name="McCusker W."/>
            <person name="McDonough S."/>
            <person name="Mehta T."/>
            <person name="Meldrim J."/>
            <person name="Meneus L."/>
            <person name="Mihai O."/>
            <person name="Mihalev A."/>
            <person name="Mihova T."/>
            <person name="Mittelman R."/>
            <person name="Mlenga V."/>
            <person name="Montmayeur A."/>
            <person name="Mulrain L."/>
            <person name="Navidi A."/>
            <person name="Naylor J."/>
            <person name="Negash T."/>
            <person name="Nguyen T."/>
            <person name="Nguyen N."/>
            <person name="Nicol R."/>
            <person name="Norbu C."/>
            <person name="Norbu N."/>
            <person name="Novod N."/>
            <person name="O'Neill B."/>
            <person name="Osman S."/>
            <person name="Markiewicz E."/>
            <person name="Oyono O.L."/>
            <person name="Patti C."/>
            <person name="Phunkhang P."/>
            <person name="Pierre F."/>
            <person name="Priest M."/>
            <person name="Raghuraman S."/>
            <person name="Rege F."/>
            <person name="Reyes R."/>
            <person name="Rise C."/>
            <person name="Rogov P."/>
            <person name="Ross K."/>
            <person name="Ryan E."/>
            <person name="Settipalli S."/>
            <person name="Shea T."/>
            <person name="Sherpa N."/>
            <person name="Shi L."/>
            <person name="Shih D."/>
            <person name="Sparrow T."/>
            <person name="Spaulding J."/>
            <person name="Stalker J."/>
            <person name="Stange-Thomann N."/>
            <person name="Stavropoulos S."/>
            <person name="Stone C."/>
            <person name="Strader C."/>
            <person name="Tesfaye S."/>
            <person name="Thomson T."/>
            <person name="Thoulutsang Y."/>
            <person name="Thoulutsang D."/>
            <person name="Topham K."/>
            <person name="Topping I."/>
            <person name="Tsamla T."/>
            <person name="Vassiliev H."/>
            <person name="Vo A."/>
            <person name="Wangchuk T."/>
            <person name="Wangdi T."/>
            <person name="Weiand M."/>
            <person name="Wilkinson J."/>
            <person name="Wilson A."/>
            <person name="Yadav S."/>
            <person name="Young G."/>
            <person name="Yu Q."/>
            <person name="Zembek L."/>
            <person name="Zhong D."/>
            <person name="Zimmer A."/>
            <person name="Zwirko Z."/>
            <person name="Jaffe D.B."/>
            <person name="Alvarez P."/>
            <person name="Brockman W."/>
            <person name="Butler J."/>
            <person name="Chin C."/>
            <person name="Gnerre S."/>
            <person name="Grabherr M."/>
            <person name="Kleber M."/>
            <person name="Mauceli E."/>
            <person name="MacCallum I."/>
        </authorList>
    </citation>
    <scope>NUCLEOTIDE SEQUENCE [LARGE SCALE GENOMIC DNA]</scope>
    <source>
        <strain evidence="11">Tucson 15010-1051.87</strain>
    </source>
</reference>
<sequence length="283" mass="31164">MLVDQRRISRWYFGGVASSMATMVTHPLDLLKVLIQTQKENLSILETTRKIVREQGVWAMYNGISASLLRQYTYTLSRFGLYTAGARMIDTTSMTSKVLLAAFGGAAGGFIGAPADLLNVRLQNDVKLPHAQRRNYKHAVDGLVRVCREEGCSHLFNGASIAATRGAFMTVGQIAFYEETKDLLVAAGFPSRTDTYIFASIISAIAATGLTQPIDVAKTRRMNARPGEYASMTDVFYRTALEGPMAFFKGSIPAFARLGPHTVLLFITLEFLRTHFGYLPDNA</sequence>
<comment type="similarity">
    <text evidence="2 9">Belongs to the mitochondrial carrier (TC 2.A.29) family.</text>
</comment>
<dbReference type="PANTHER" id="PTHR45618">
    <property type="entry name" value="MITOCHONDRIAL DICARBOXYLATE CARRIER-RELATED"/>
    <property type="match status" value="1"/>
</dbReference>
<feature type="repeat" description="Solcar" evidence="8">
    <location>
        <begin position="5"/>
        <end position="88"/>
    </location>
</feature>
<evidence type="ECO:0000313" key="11">
    <source>
        <dbReference type="Proteomes" id="UP000008792"/>
    </source>
</evidence>
<dbReference type="OMA" id="MMDTSTM"/>
<keyword evidence="7 8" id="KW-0472">Membrane</keyword>
<proteinExistence type="inferred from homology"/>
<dbReference type="InterPro" id="IPR050391">
    <property type="entry name" value="Mito_Metabolite_Transporter"/>
</dbReference>
<evidence type="ECO:0000256" key="4">
    <source>
        <dbReference type="ARBA" id="ARBA00022692"/>
    </source>
</evidence>
<keyword evidence="4 8" id="KW-0812">Transmembrane</keyword>
<evidence type="ECO:0000256" key="1">
    <source>
        <dbReference type="ARBA" id="ARBA00004141"/>
    </source>
</evidence>
<dbReference type="InParanoid" id="B4LVR3"/>
<dbReference type="EMBL" id="CH940650">
    <property type="protein sequence ID" value="EDW67518.1"/>
    <property type="molecule type" value="Genomic_DNA"/>
</dbReference>
<dbReference type="Proteomes" id="UP000008792">
    <property type="component" value="Unassembled WGS sequence"/>
</dbReference>
<dbReference type="SUPFAM" id="SSF103506">
    <property type="entry name" value="Mitochondrial carrier"/>
    <property type="match status" value="1"/>
</dbReference>
<evidence type="ECO:0000256" key="9">
    <source>
        <dbReference type="RuleBase" id="RU000488"/>
    </source>
</evidence>
<evidence type="ECO:0000256" key="2">
    <source>
        <dbReference type="ARBA" id="ARBA00006375"/>
    </source>
</evidence>
<keyword evidence="5" id="KW-0677">Repeat</keyword>